<comment type="caution">
    <text evidence="2">The sequence shown here is derived from an EMBL/GenBank/DDBJ whole genome shotgun (WGS) entry which is preliminary data.</text>
</comment>
<proteinExistence type="predicted"/>
<keyword evidence="3" id="KW-1185">Reference proteome</keyword>
<organism evidence="2 3">
    <name type="scientific">Periplaneta americana</name>
    <name type="common">American cockroach</name>
    <name type="synonym">Blatta americana</name>
    <dbReference type="NCBI Taxonomy" id="6978"/>
    <lineage>
        <taxon>Eukaryota</taxon>
        <taxon>Metazoa</taxon>
        <taxon>Ecdysozoa</taxon>
        <taxon>Arthropoda</taxon>
        <taxon>Hexapoda</taxon>
        <taxon>Insecta</taxon>
        <taxon>Pterygota</taxon>
        <taxon>Neoptera</taxon>
        <taxon>Polyneoptera</taxon>
        <taxon>Dictyoptera</taxon>
        <taxon>Blattodea</taxon>
        <taxon>Blattoidea</taxon>
        <taxon>Blattidae</taxon>
        <taxon>Blattinae</taxon>
        <taxon>Periplaneta</taxon>
    </lineage>
</organism>
<sequence>MFDGIDAASISNAQTLLGDPNIKKQCEYISSNFRFIHSTIECLEKIGVKLVEKISIVNHLISKVNDLQDDISKKLCVKMNTVIQKKNGGFNSLCKIARVLSDDKCGCYQLDVEMDDVKYFTYAPDVERSFSAYKQEPKPGKQQTRKVSLTMYEILEVMDEDTIGASSVIDITIFPPADGPVMDEESGGETTSDINYLSGRILRSTFEVNVTSANDVLIDNDEGNNPRPSIIDEITIAYRRNRGWRGGRPDADPGCGASGAVPQLALRAGAGQSSVEGGLQGHPDERGAAAAQRVAQHQNLQGNMSGVK</sequence>
<feature type="compositionally biased region" description="Polar residues" evidence="1">
    <location>
        <begin position="295"/>
        <end position="308"/>
    </location>
</feature>
<gene>
    <name evidence="2" type="ORF">ANN_17242</name>
</gene>
<dbReference type="EMBL" id="JAJSOF020000021">
    <property type="protein sequence ID" value="KAJ4437107.1"/>
    <property type="molecule type" value="Genomic_DNA"/>
</dbReference>
<protein>
    <submittedName>
        <fullName evidence="2">Uncharacterized protein</fullName>
    </submittedName>
</protein>
<reference evidence="2 3" key="1">
    <citation type="journal article" date="2022" name="Allergy">
        <title>Genome assembly and annotation of Periplaneta americana reveal a comprehensive cockroach allergen profile.</title>
        <authorList>
            <person name="Wang L."/>
            <person name="Xiong Q."/>
            <person name="Saelim N."/>
            <person name="Wang L."/>
            <person name="Nong W."/>
            <person name="Wan A.T."/>
            <person name="Shi M."/>
            <person name="Liu X."/>
            <person name="Cao Q."/>
            <person name="Hui J.H.L."/>
            <person name="Sookrung N."/>
            <person name="Leung T.F."/>
            <person name="Tungtrongchitr A."/>
            <person name="Tsui S.K.W."/>
        </authorList>
    </citation>
    <scope>NUCLEOTIDE SEQUENCE [LARGE SCALE GENOMIC DNA]</scope>
    <source>
        <strain evidence="2">PWHHKU_190912</strain>
    </source>
</reference>
<accession>A0ABQ8STT6</accession>
<name>A0ABQ8STT6_PERAM</name>
<dbReference type="Proteomes" id="UP001148838">
    <property type="component" value="Unassembled WGS sequence"/>
</dbReference>
<evidence type="ECO:0000313" key="3">
    <source>
        <dbReference type="Proteomes" id="UP001148838"/>
    </source>
</evidence>
<evidence type="ECO:0000313" key="2">
    <source>
        <dbReference type="EMBL" id="KAJ4437107.1"/>
    </source>
</evidence>
<feature type="region of interest" description="Disordered" evidence="1">
    <location>
        <begin position="270"/>
        <end position="308"/>
    </location>
</feature>
<evidence type="ECO:0000256" key="1">
    <source>
        <dbReference type="SAM" id="MobiDB-lite"/>
    </source>
</evidence>